<comment type="caution">
    <text evidence="10">The sequence shown here is derived from an EMBL/GenBank/DDBJ whole genome shotgun (WGS) entry which is preliminary data.</text>
</comment>
<evidence type="ECO:0000256" key="8">
    <source>
        <dbReference type="SAM" id="SignalP"/>
    </source>
</evidence>
<dbReference type="Pfam" id="PF07715">
    <property type="entry name" value="Plug"/>
    <property type="match status" value="1"/>
</dbReference>
<keyword evidence="3 7" id="KW-1134">Transmembrane beta strand</keyword>
<evidence type="ECO:0000256" key="5">
    <source>
        <dbReference type="ARBA" id="ARBA00023136"/>
    </source>
</evidence>
<dbReference type="InterPro" id="IPR008969">
    <property type="entry name" value="CarboxyPept-like_regulatory"/>
</dbReference>
<dbReference type="HOGENOM" id="CLU_004317_0_1_10"/>
<dbReference type="SUPFAM" id="SSF49464">
    <property type="entry name" value="Carboxypeptidase regulatory domain-like"/>
    <property type="match status" value="1"/>
</dbReference>
<reference evidence="10 11" key="1">
    <citation type="submission" date="2013-08" db="EMBL/GenBank/DDBJ databases">
        <authorList>
            <person name="Weinstock G."/>
            <person name="Sodergren E."/>
            <person name="Wylie T."/>
            <person name="Fulton L."/>
            <person name="Fulton R."/>
            <person name="Fronick C."/>
            <person name="O'Laughlin M."/>
            <person name="Godfrey J."/>
            <person name="Miner T."/>
            <person name="Herter B."/>
            <person name="Appelbaum E."/>
            <person name="Cordes M."/>
            <person name="Lek S."/>
            <person name="Wollam A."/>
            <person name="Pepin K.H."/>
            <person name="Palsikar V.B."/>
            <person name="Mitreva M."/>
            <person name="Wilson R.K."/>
        </authorList>
    </citation>
    <scope>NUCLEOTIDE SEQUENCE [LARGE SCALE GENOMIC DNA]</scope>
    <source>
        <strain evidence="10 11">ATCC 15930</strain>
    </source>
</reference>
<dbReference type="AlphaFoldDB" id="A0A069QSF4"/>
<name>A0A069QSF4_HOYLO</name>
<keyword evidence="10" id="KW-0675">Receptor</keyword>
<keyword evidence="5 7" id="KW-0472">Membrane</keyword>
<evidence type="ECO:0000256" key="7">
    <source>
        <dbReference type="PROSITE-ProRule" id="PRU01360"/>
    </source>
</evidence>
<dbReference type="EMBL" id="JNGW01000045">
    <property type="protein sequence ID" value="KDR52776.1"/>
    <property type="molecule type" value="Genomic_DNA"/>
</dbReference>
<feature type="domain" description="TonB-dependent receptor plug" evidence="9">
    <location>
        <begin position="125"/>
        <end position="248"/>
    </location>
</feature>
<dbReference type="InterPro" id="IPR023997">
    <property type="entry name" value="TonB-dep_OMP_SusC/RagA_CS"/>
</dbReference>
<dbReference type="PATRIC" id="fig|1122985.7.peg.1211"/>
<accession>A0A069QSF4</accession>
<keyword evidence="8" id="KW-0732">Signal</keyword>
<evidence type="ECO:0000259" key="9">
    <source>
        <dbReference type="Pfam" id="PF07715"/>
    </source>
</evidence>
<dbReference type="eggNOG" id="COG1629">
    <property type="taxonomic scope" value="Bacteria"/>
</dbReference>
<feature type="signal peptide" evidence="8">
    <location>
        <begin position="1"/>
        <end position="28"/>
    </location>
</feature>
<dbReference type="RefSeq" id="WP_026292458.1">
    <property type="nucleotide sequence ID" value="NZ_KB899212.1"/>
</dbReference>
<evidence type="ECO:0000313" key="10">
    <source>
        <dbReference type="EMBL" id="KDR52776.1"/>
    </source>
</evidence>
<dbReference type="InterPro" id="IPR023996">
    <property type="entry name" value="TonB-dep_OMP_SusC/RagA"/>
</dbReference>
<dbReference type="Gene3D" id="2.40.170.20">
    <property type="entry name" value="TonB-dependent receptor, beta-barrel domain"/>
    <property type="match status" value="1"/>
</dbReference>
<dbReference type="Pfam" id="PF13715">
    <property type="entry name" value="CarbopepD_reg_2"/>
    <property type="match status" value="1"/>
</dbReference>
<dbReference type="PROSITE" id="PS52016">
    <property type="entry name" value="TONB_DEPENDENT_REC_3"/>
    <property type="match status" value="1"/>
</dbReference>
<dbReference type="InterPro" id="IPR012910">
    <property type="entry name" value="Plug_dom"/>
</dbReference>
<dbReference type="InterPro" id="IPR039426">
    <property type="entry name" value="TonB-dep_rcpt-like"/>
</dbReference>
<dbReference type="InterPro" id="IPR037066">
    <property type="entry name" value="Plug_dom_sf"/>
</dbReference>
<keyword evidence="11" id="KW-1185">Reference proteome</keyword>
<evidence type="ECO:0000256" key="1">
    <source>
        <dbReference type="ARBA" id="ARBA00004571"/>
    </source>
</evidence>
<feature type="chain" id="PRO_5001668315" evidence="8">
    <location>
        <begin position="29"/>
        <end position="1127"/>
    </location>
</feature>
<gene>
    <name evidence="10" type="ORF">HMPREF1991_01169</name>
</gene>
<dbReference type="GO" id="GO:0009279">
    <property type="term" value="C:cell outer membrane"/>
    <property type="evidence" value="ECO:0007669"/>
    <property type="project" value="UniProtKB-SubCell"/>
</dbReference>
<dbReference type="NCBIfam" id="TIGR04057">
    <property type="entry name" value="SusC_RagA_signa"/>
    <property type="match status" value="1"/>
</dbReference>
<evidence type="ECO:0000313" key="11">
    <source>
        <dbReference type="Proteomes" id="UP000027442"/>
    </source>
</evidence>
<sequence>MTTNISTPLKKVLTLCLALLACLQVALAQTANTITGTVKNEQGETLVGALVQATGSTERAVTDIDGHFTLNANPGQTLQVSYVGMTTLRTKAQAKPMTIVMKADSRMVDEVVVTGYQNIRNRVYTGAATSVKMNDIKLEGIADLSRMLEGRVAGLSIQNISGTFGSAPRINIRGGASIIGNVQPLWVIDGVVYEDLVHLNLDQLASGDAATLVGSAVAGLNPADIEDIQVLKDASATSVYGARALNGVIVVTTKSGKRETPLRVSYATENTIRMKPRYSNFDLLNSQETMGLYQEMNDKGYFGLRNALYGRRAGVYHELYRGLSTIDPATGQYQIANTPEARNAFLREREYANTDWFDLLFTLNPTTNHSLTFAGGGKNVATYASVGFYHDSGWTIADKVSRLTANIKSTFYINEKMRATLSAQGNIRSQKAPGTMPQRKNHTLGVFERDFDINPFSYALGTSRTLRPYNADGSLAYYRNNWAPFNILNEYANNSTHVDVLDFKLQAEGSYQITADLAVKPLFSVRRANTVTTHEVNEGSNVVQAYRANDNPTVAQENIYLVRDKDNPLLQPKVGLTHGGIFNRTETSMTSFLARLALDFDKRMGLHDLKAFAFTEVRAANRSNQPFQGYGIQYDRGNQVYTNPLIFDKLTNEGNSYFGLHKRNERGVTFSLNGTYGYAGRYVFNFVLNTEGSNSSGRGARALWLPTWNVGAKWNIDQEKFLKNHAWISRLALRASYGLTAKMNEEAINANAVYQSGIVNRYHFNDRENKLNILHLENRDLTWEKMYELNLGVELGMFNNRISATLDLYQRNTFDLIDLVRTSGVGGQYYKYANFGDMRTRGVELGVHTKNIVTDRFSWTSSLTLSAMHQEITRLLNTPNAFDMVAGRGRGNIVGYPKGSLFSYNFQGLDGNGLPTFNFGRYPSSQNAYAKNAGADFLDTQYAKSYLIYHGPIEPQVLGGLNNTFKLGAWELSFFLTMQAGNKIRLNPTFDPDFADLNVFSKEYYNRWLNPGDELRTDVPTLPSQELIAKVGKENIEKAYNTYNFSQNRVADGSFVRMKNISLGYTCTPALLKKLHLHAASLRLNVTNPFLIYADSKLKGQDPEYYRTGGVSLPTPRQFTATLNLGF</sequence>
<proteinExistence type="inferred from homology"/>
<evidence type="ECO:0000256" key="4">
    <source>
        <dbReference type="ARBA" id="ARBA00022692"/>
    </source>
</evidence>
<protein>
    <submittedName>
        <fullName evidence="10">TonB-dependent receptor</fullName>
    </submittedName>
</protein>
<keyword evidence="2 7" id="KW-0813">Transport</keyword>
<dbReference type="Proteomes" id="UP000027442">
    <property type="component" value="Unassembled WGS sequence"/>
</dbReference>
<dbReference type="SUPFAM" id="SSF56935">
    <property type="entry name" value="Porins"/>
    <property type="match status" value="1"/>
</dbReference>
<comment type="similarity">
    <text evidence="7">Belongs to the TonB-dependent receptor family.</text>
</comment>
<evidence type="ECO:0000256" key="3">
    <source>
        <dbReference type="ARBA" id="ARBA00022452"/>
    </source>
</evidence>
<dbReference type="Gene3D" id="2.170.130.10">
    <property type="entry name" value="TonB-dependent receptor, plug domain"/>
    <property type="match status" value="1"/>
</dbReference>
<evidence type="ECO:0000256" key="2">
    <source>
        <dbReference type="ARBA" id="ARBA00022448"/>
    </source>
</evidence>
<dbReference type="Gene3D" id="2.60.40.1120">
    <property type="entry name" value="Carboxypeptidase-like, regulatory domain"/>
    <property type="match status" value="1"/>
</dbReference>
<dbReference type="NCBIfam" id="TIGR04056">
    <property type="entry name" value="OMP_RagA_SusC"/>
    <property type="match status" value="1"/>
</dbReference>
<dbReference type="InterPro" id="IPR036942">
    <property type="entry name" value="Beta-barrel_TonB_sf"/>
</dbReference>
<comment type="subcellular location">
    <subcellularLocation>
        <location evidence="1 7">Cell outer membrane</location>
        <topology evidence="1 7">Multi-pass membrane protein</topology>
    </subcellularLocation>
</comment>
<evidence type="ECO:0000256" key="6">
    <source>
        <dbReference type="ARBA" id="ARBA00023237"/>
    </source>
</evidence>
<keyword evidence="4 7" id="KW-0812">Transmembrane</keyword>
<organism evidence="10 11">
    <name type="scientific">Hoylesella loescheii DSM 19665 = JCM 12249 = ATCC 15930</name>
    <dbReference type="NCBI Taxonomy" id="1122985"/>
    <lineage>
        <taxon>Bacteria</taxon>
        <taxon>Pseudomonadati</taxon>
        <taxon>Bacteroidota</taxon>
        <taxon>Bacteroidia</taxon>
        <taxon>Bacteroidales</taxon>
        <taxon>Prevotellaceae</taxon>
        <taxon>Hoylesella</taxon>
    </lineage>
</organism>
<keyword evidence="6 7" id="KW-0998">Cell outer membrane</keyword>